<evidence type="ECO:0000256" key="3">
    <source>
        <dbReference type="ARBA" id="ARBA00022692"/>
    </source>
</evidence>
<evidence type="ECO:0000313" key="8">
    <source>
        <dbReference type="EMBL" id="HIX95750.1"/>
    </source>
</evidence>
<feature type="transmembrane region" description="Helical" evidence="6">
    <location>
        <begin position="128"/>
        <end position="147"/>
    </location>
</feature>
<evidence type="ECO:0000256" key="5">
    <source>
        <dbReference type="ARBA" id="ARBA00023136"/>
    </source>
</evidence>
<dbReference type="PANTHER" id="PTHR33545:SF5">
    <property type="entry name" value="UPF0750 MEMBRANE PROTEIN YITT"/>
    <property type="match status" value="1"/>
</dbReference>
<feature type="transmembrane region" description="Helical" evidence="6">
    <location>
        <begin position="167"/>
        <end position="186"/>
    </location>
</feature>
<dbReference type="PANTHER" id="PTHR33545">
    <property type="entry name" value="UPF0750 MEMBRANE PROTEIN YITT-RELATED"/>
    <property type="match status" value="1"/>
</dbReference>
<dbReference type="GO" id="GO:0005886">
    <property type="term" value="C:plasma membrane"/>
    <property type="evidence" value="ECO:0007669"/>
    <property type="project" value="UniProtKB-SubCell"/>
</dbReference>
<feature type="transmembrane region" description="Helical" evidence="6">
    <location>
        <begin position="96"/>
        <end position="116"/>
    </location>
</feature>
<feature type="domain" description="DUF2179" evidence="7">
    <location>
        <begin position="238"/>
        <end position="292"/>
    </location>
</feature>
<dbReference type="AlphaFoldDB" id="A0A9D2BUP7"/>
<evidence type="ECO:0000256" key="6">
    <source>
        <dbReference type="SAM" id="Phobius"/>
    </source>
</evidence>
<evidence type="ECO:0000256" key="2">
    <source>
        <dbReference type="ARBA" id="ARBA00022475"/>
    </source>
</evidence>
<dbReference type="PIRSF" id="PIRSF006483">
    <property type="entry name" value="Membrane_protein_YitT"/>
    <property type="match status" value="1"/>
</dbReference>
<evidence type="ECO:0000259" key="7">
    <source>
        <dbReference type="Pfam" id="PF10035"/>
    </source>
</evidence>
<dbReference type="EMBL" id="DXEI01000146">
    <property type="protein sequence ID" value="HIX95750.1"/>
    <property type="molecule type" value="Genomic_DNA"/>
</dbReference>
<dbReference type="InterPro" id="IPR051461">
    <property type="entry name" value="UPF0750_membrane"/>
</dbReference>
<dbReference type="InterPro" id="IPR015867">
    <property type="entry name" value="N-reg_PII/ATP_PRibTrfase_C"/>
</dbReference>
<feature type="transmembrane region" description="Helical" evidence="6">
    <location>
        <begin position="71"/>
        <end position="90"/>
    </location>
</feature>
<keyword evidence="5 6" id="KW-0472">Membrane</keyword>
<evidence type="ECO:0000313" key="9">
    <source>
        <dbReference type="Proteomes" id="UP000886751"/>
    </source>
</evidence>
<gene>
    <name evidence="8" type="ORF">H9846_09900</name>
</gene>
<comment type="caution">
    <text evidence="8">The sequence shown here is derived from an EMBL/GenBank/DDBJ whole genome shotgun (WGS) entry which is preliminary data.</text>
</comment>
<dbReference type="InterPro" id="IPR003740">
    <property type="entry name" value="YitT"/>
</dbReference>
<evidence type="ECO:0000256" key="4">
    <source>
        <dbReference type="ARBA" id="ARBA00022989"/>
    </source>
</evidence>
<dbReference type="InterPro" id="IPR019264">
    <property type="entry name" value="DUF2179"/>
</dbReference>
<dbReference type="Proteomes" id="UP000886751">
    <property type="component" value="Unassembled WGS sequence"/>
</dbReference>
<dbReference type="Pfam" id="PF02588">
    <property type="entry name" value="YitT_membrane"/>
    <property type="match status" value="1"/>
</dbReference>
<dbReference type="CDD" id="cd16380">
    <property type="entry name" value="YitT_C"/>
    <property type="match status" value="1"/>
</dbReference>
<keyword evidence="2" id="KW-1003">Cell membrane</keyword>
<proteinExistence type="predicted"/>
<accession>A0A9D2BUP7</accession>
<protein>
    <submittedName>
        <fullName evidence="8">YitT family protein</fullName>
    </submittedName>
</protein>
<sequence length="298" mass="32537">MLTKLRQQLQNQLTKENLIEGGKFFALLNLGLFATAVGIALFKTPNHFAFGGTSGLSIVLSSLFPQWNVGFFMWVVNAVLVVLGFVFLGVRSMGWTVYSSFALSFFVSICEAIWPLTAPLTQDVFLELCYAVILPAVGSAIVFNIGASTGGTDIVAMILHKYTSLEIGRALLVSDLAIVLAGAALYGPATGLYCILGMVLKTTVVDSAIESINLRKVCTVVTTNPGPTREFIVNELKRSATEERAEGSYTHEEKWVLMTVLTRAQAQHLRRFVRRHDPHAFITIVNSSEIVGKGFRSV</sequence>
<name>A0A9D2BUP7_9FIRM</name>
<keyword evidence="3 6" id="KW-0812">Transmembrane</keyword>
<comment type="subcellular location">
    <subcellularLocation>
        <location evidence="1">Cell membrane</location>
        <topology evidence="1">Multi-pass membrane protein</topology>
    </subcellularLocation>
</comment>
<keyword evidence="4 6" id="KW-1133">Transmembrane helix</keyword>
<evidence type="ECO:0000256" key="1">
    <source>
        <dbReference type="ARBA" id="ARBA00004651"/>
    </source>
</evidence>
<reference evidence="8" key="2">
    <citation type="submission" date="2021-04" db="EMBL/GenBank/DDBJ databases">
        <authorList>
            <person name="Gilroy R."/>
        </authorList>
    </citation>
    <scope>NUCLEOTIDE SEQUENCE</scope>
    <source>
        <strain evidence="8">ChiHecec2B26-7398</strain>
    </source>
</reference>
<dbReference type="Pfam" id="PF10035">
    <property type="entry name" value="DUF2179"/>
    <property type="match status" value="1"/>
</dbReference>
<feature type="transmembrane region" description="Helical" evidence="6">
    <location>
        <begin position="21"/>
        <end position="42"/>
    </location>
</feature>
<reference evidence="8" key="1">
    <citation type="journal article" date="2021" name="PeerJ">
        <title>Extensive microbial diversity within the chicken gut microbiome revealed by metagenomics and culture.</title>
        <authorList>
            <person name="Gilroy R."/>
            <person name="Ravi A."/>
            <person name="Getino M."/>
            <person name="Pursley I."/>
            <person name="Horton D.L."/>
            <person name="Alikhan N.F."/>
            <person name="Baker D."/>
            <person name="Gharbi K."/>
            <person name="Hall N."/>
            <person name="Watson M."/>
            <person name="Adriaenssens E.M."/>
            <person name="Foster-Nyarko E."/>
            <person name="Jarju S."/>
            <person name="Secka A."/>
            <person name="Antonio M."/>
            <person name="Oren A."/>
            <person name="Chaudhuri R.R."/>
            <person name="La Ragione R."/>
            <person name="Hildebrand F."/>
            <person name="Pallen M.J."/>
        </authorList>
    </citation>
    <scope>NUCLEOTIDE SEQUENCE</scope>
    <source>
        <strain evidence="8">ChiHecec2B26-7398</strain>
    </source>
</reference>
<organism evidence="8 9">
    <name type="scientific">Candidatus Gemmiger excrementipullorum</name>
    <dbReference type="NCBI Taxonomy" id="2838610"/>
    <lineage>
        <taxon>Bacteria</taxon>
        <taxon>Bacillati</taxon>
        <taxon>Bacillota</taxon>
        <taxon>Clostridia</taxon>
        <taxon>Eubacteriales</taxon>
        <taxon>Gemmiger</taxon>
    </lineage>
</organism>
<dbReference type="Gene3D" id="3.30.70.120">
    <property type="match status" value="1"/>
</dbReference>